<proteinExistence type="predicted"/>
<organism evidence="1 2">
    <name type="scientific">Saguinus oedipus</name>
    <name type="common">Cotton-top tamarin</name>
    <name type="synonym">Oedipomidas oedipus</name>
    <dbReference type="NCBI Taxonomy" id="9490"/>
    <lineage>
        <taxon>Eukaryota</taxon>
        <taxon>Metazoa</taxon>
        <taxon>Chordata</taxon>
        <taxon>Craniata</taxon>
        <taxon>Vertebrata</taxon>
        <taxon>Euteleostomi</taxon>
        <taxon>Mammalia</taxon>
        <taxon>Eutheria</taxon>
        <taxon>Euarchontoglires</taxon>
        <taxon>Primates</taxon>
        <taxon>Haplorrhini</taxon>
        <taxon>Platyrrhini</taxon>
        <taxon>Cebidae</taxon>
        <taxon>Callitrichinae</taxon>
        <taxon>Saguinus</taxon>
    </lineage>
</organism>
<name>A0ABQ9U9U4_SAGOE</name>
<keyword evidence="2" id="KW-1185">Reference proteome</keyword>
<accession>A0ABQ9U9U4</accession>
<comment type="caution">
    <text evidence="1">The sequence shown here is derived from an EMBL/GenBank/DDBJ whole genome shotgun (WGS) entry which is preliminary data.</text>
</comment>
<protein>
    <submittedName>
        <fullName evidence="1">Uncharacterized protein</fullName>
    </submittedName>
</protein>
<evidence type="ECO:0000313" key="2">
    <source>
        <dbReference type="Proteomes" id="UP001266305"/>
    </source>
</evidence>
<dbReference type="Proteomes" id="UP001266305">
    <property type="component" value="Unassembled WGS sequence"/>
</dbReference>
<evidence type="ECO:0000313" key="1">
    <source>
        <dbReference type="EMBL" id="KAK2093112.1"/>
    </source>
</evidence>
<gene>
    <name evidence="1" type="ORF">P7K49_029641</name>
</gene>
<sequence length="121" mass="13138">MVNLTGETQNAHLLLPDHSGLLLGTSLATAREILTEEGLRGSRAIWGTFLLIVGLGPKRAQVLMERLGCVSPAARARLGLRHELSMVLKRCRRRRRLGMDERALSVVLKRFLGAGSGGRGA</sequence>
<reference evidence="1 2" key="1">
    <citation type="submission" date="2023-05" db="EMBL/GenBank/DDBJ databases">
        <title>B98-5 Cell Line De Novo Hybrid Assembly: An Optical Mapping Approach.</title>
        <authorList>
            <person name="Kananen K."/>
            <person name="Auerbach J.A."/>
            <person name="Kautto E."/>
            <person name="Blachly J.S."/>
        </authorList>
    </citation>
    <scope>NUCLEOTIDE SEQUENCE [LARGE SCALE GENOMIC DNA]</scope>
    <source>
        <strain evidence="1">B95-8</strain>
        <tissue evidence="1">Cell line</tissue>
    </source>
</reference>
<dbReference type="EMBL" id="JASSZA010000015">
    <property type="protein sequence ID" value="KAK2093112.1"/>
    <property type="molecule type" value="Genomic_DNA"/>
</dbReference>